<dbReference type="eggNOG" id="COG0784">
    <property type="taxonomic scope" value="Bacteria"/>
</dbReference>
<protein>
    <recommendedName>
        <fullName evidence="15">Circadian input-output histidine kinase CikA</fullName>
        <ecNumber evidence="4">2.7.13.3</ecNumber>
    </recommendedName>
</protein>
<evidence type="ECO:0000256" key="12">
    <source>
        <dbReference type="ARBA" id="ARBA00022989"/>
    </source>
</evidence>
<keyword evidence="11" id="KW-0067">ATP-binding</keyword>
<evidence type="ECO:0000259" key="22">
    <source>
        <dbReference type="PROSITE" id="PS50112"/>
    </source>
</evidence>
<evidence type="ECO:0000256" key="16">
    <source>
        <dbReference type="PROSITE-ProRule" id="PRU00110"/>
    </source>
</evidence>
<dbReference type="InterPro" id="IPR036890">
    <property type="entry name" value="HATPase_C_sf"/>
</dbReference>
<dbReference type="PATRIC" id="fig|1303518.3.peg.1069"/>
<evidence type="ECO:0000256" key="10">
    <source>
        <dbReference type="ARBA" id="ARBA00022777"/>
    </source>
</evidence>
<dbReference type="InterPro" id="IPR003661">
    <property type="entry name" value="HisK_dim/P_dom"/>
</dbReference>
<dbReference type="PROSITE" id="PS50112">
    <property type="entry name" value="PAS"/>
    <property type="match status" value="2"/>
</dbReference>
<name>S0ETM6_CHTCT</name>
<evidence type="ECO:0000256" key="1">
    <source>
        <dbReference type="ARBA" id="ARBA00000085"/>
    </source>
</evidence>
<evidence type="ECO:0000256" key="5">
    <source>
        <dbReference type="ARBA" id="ARBA00022475"/>
    </source>
</evidence>
<dbReference type="Gene3D" id="1.10.287.130">
    <property type="match status" value="1"/>
</dbReference>
<evidence type="ECO:0000256" key="8">
    <source>
        <dbReference type="ARBA" id="ARBA00022692"/>
    </source>
</evidence>
<dbReference type="SUPFAM" id="SSF55785">
    <property type="entry name" value="PYP-like sensor domain (PAS domain)"/>
    <property type="match status" value="3"/>
</dbReference>
<dbReference type="NCBIfam" id="TIGR00229">
    <property type="entry name" value="sensory_box"/>
    <property type="match status" value="3"/>
</dbReference>
<feature type="domain" description="PAS" evidence="22">
    <location>
        <begin position="244"/>
        <end position="317"/>
    </location>
</feature>
<dbReference type="InterPro" id="IPR004358">
    <property type="entry name" value="Sig_transdc_His_kin-like_C"/>
</dbReference>
<dbReference type="CDD" id="cd17546">
    <property type="entry name" value="REC_hyHK_CKI1_RcsC-like"/>
    <property type="match status" value="1"/>
</dbReference>
<dbReference type="InterPro" id="IPR000700">
    <property type="entry name" value="PAS-assoc_C"/>
</dbReference>
<feature type="domain" description="Response regulatory" evidence="21">
    <location>
        <begin position="898"/>
        <end position="1013"/>
    </location>
</feature>
<dbReference type="InterPro" id="IPR000014">
    <property type="entry name" value="PAS"/>
</dbReference>
<dbReference type="FunFam" id="1.10.287.130:FF:000003">
    <property type="entry name" value="Histidine kinase"/>
    <property type="match status" value="1"/>
</dbReference>
<dbReference type="PANTHER" id="PTHR45339">
    <property type="entry name" value="HYBRID SIGNAL TRANSDUCTION HISTIDINE KINASE J"/>
    <property type="match status" value="1"/>
</dbReference>
<sequence length="1299" mass="146109">MNAKISGVKRFLNRFGLGMLGKILNTSKDALFQKIARLSGNSSQGMVCSTAGLQEPTPSLEAIYLDGDRVMRKLVIIYAIIGLALALAQRSWTGLLIVFALAALFFGFARLLPGKKPTRYVASLVLQAYLPVYVLLTHNLIEVSVFFFIASTALIFYQDWVCVWPGLLLFLAQYGYWVTKAPSILQIWIQPPYPFALLHFLVPAVALTQALQCSYWSAHLRQRTITDSQRRLAIEQENALRKQTEHKMALLMEAMNCGVFGVDANGKCTFCNRHGAEMVGKKPEAVIGRRMTELFHPWEDAQAEAGSCPLEEAVRSNKTCEGKEIPLRRPDGTTQYISFTATPLYHGGKREGAVIVVYDVTEERFAKERLQFLSIAASKTTSGIMITDANRRVIWANEAVQKISGYRLEEMLGRNPGTLLQGPLTDLETVARMRQRLERGEGFREEIINYHKDGHAYWLDIEVTPVFDSAGRLQHFVAVEMDITARKAAEEMLRQQKELLDTILTTIPYGIMWKDRNSVCLGCNPRCAADLGLSSPEEAVGKTMEELYYWAPDQWERMRTEDRCVVERGEALLGCETLMPARNTNETRMFSYNKLPLRDGEGNVIGSIVIYSDITEQKRIESHLAYTAKVLEQKNQELEEARDQALAAARAKSEFLANMSHEIRTPMNGVIGMTDLLLQTNLDPEQRDYAETIRSSADALLVVINDILDLSKIEAGKMTIEEVDFDLRALFDEIGSLFAPKAYERRIELACVIPPDFPHLLRGDPTRIRQILTNLVSNALKFTEKGEVVMEVQALSETADRVTLRLSVRDTGIGIPLERQACIFESFTQADGSTSRKYGGTGLGLTICKHLVELMGGRIGLQSRPGEGSTFWVELALKKQEQAASAPTVPATSLEHKRVWVVDDNTTNRTILHKYLEAWGCDVAELGSGEDAVNRIKWDSKVDVVLLDVHMPTMDGETTARQLKRYAPIVPIIFLSSEMKHFTASELQELGVAAALTKPIRQSQLFDALITTLEAKRPQDGVQGDEEQGRFDGNLQEPLKLQVLLAEDNPVNQKLAMRLLERWQCRFDLAHNGREAVELAKQRRYDVILMDVQMPEMDGFEATASIRQIERSLQRHTPIIAMTAHAMAGDRERCLQAGMDDYVSKPIHTDALYALLRRFVQQEREIPSHKEEKMPEEDLHKGPLDLHALSALCGGEEALMQEMITLFYEEVPGQLNELWEACACGEAEQIREAVHKLKGSCRTVAASRMTEACQQLETLARSGELGEMKRLLDEIEACYRELEAWKEPYKHLRGMERAA</sequence>
<dbReference type="GO" id="GO:0000155">
    <property type="term" value="F:phosphorelay sensor kinase activity"/>
    <property type="evidence" value="ECO:0007669"/>
    <property type="project" value="InterPro"/>
</dbReference>
<evidence type="ECO:0000256" key="4">
    <source>
        <dbReference type="ARBA" id="ARBA00012438"/>
    </source>
</evidence>
<dbReference type="InterPro" id="IPR005467">
    <property type="entry name" value="His_kinase_dom"/>
</dbReference>
<accession>S0ETM6</accession>
<keyword evidence="18" id="KW-0175">Coiled coil</keyword>
<comment type="similarity">
    <text evidence="3">In the N-terminal section; belongs to the phytochrome family.</text>
</comment>
<dbReference type="Pfam" id="PF00072">
    <property type="entry name" value="Response_reg"/>
    <property type="match status" value="2"/>
</dbReference>
<feature type="transmembrane region" description="Helical" evidence="19">
    <location>
        <begin position="94"/>
        <end position="113"/>
    </location>
</feature>
<dbReference type="FunFam" id="3.30.565.10:FF:000010">
    <property type="entry name" value="Sensor histidine kinase RcsC"/>
    <property type="match status" value="1"/>
</dbReference>
<dbReference type="InterPro" id="IPR008207">
    <property type="entry name" value="Sig_transdc_His_kin_Hpt_dom"/>
</dbReference>
<feature type="transmembrane region" description="Helical" evidence="19">
    <location>
        <begin position="70"/>
        <end position="88"/>
    </location>
</feature>
<keyword evidence="8 19" id="KW-0812">Transmembrane</keyword>
<dbReference type="InterPro" id="IPR036097">
    <property type="entry name" value="HisK_dim/P_sf"/>
</dbReference>
<dbReference type="GO" id="GO:0005524">
    <property type="term" value="F:ATP binding"/>
    <property type="evidence" value="ECO:0007669"/>
    <property type="project" value="UniProtKB-KW"/>
</dbReference>
<evidence type="ECO:0000256" key="18">
    <source>
        <dbReference type="SAM" id="Coils"/>
    </source>
</evidence>
<feature type="domain" description="HPt" evidence="24">
    <location>
        <begin position="1196"/>
        <end position="1285"/>
    </location>
</feature>
<dbReference type="InterPro" id="IPR001610">
    <property type="entry name" value="PAC"/>
</dbReference>
<dbReference type="KEGG" id="ccz:CCALI_01053"/>
<evidence type="ECO:0000259" key="21">
    <source>
        <dbReference type="PROSITE" id="PS50110"/>
    </source>
</evidence>
<keyword evidence="6 17" id="KW-0597">Phosphoprotein</keyword>
<evidence type="ECO:0000259" key="20">
    <source>
        <dbReference type="PROSITE" id="PS50109"/>
    </source>
</evidence>
<feature type="domain" description="PAC" evidence="23">
    <location>
        <begin position="321"/>
        <end position="372"/>
    </location>
</feature>
<dbReference type="eggNOG" id="COG2205">
    <property type="taxonomic scope" value="Bacteria"/>
</dbReference>
<dbReference type="SMART" id="SM00448">
    <property type="entry name" value="REC"/>
    <property type="match status" value="2"/>
</dbReference>
<reference evidence="26" key="1">
    <citation type="submission" date="2013-03" db="EMBL/GenBank/DDBJ databases">
        <title>Genome sequence of Chthonomonas calidirosea, the first sequenced genome from the Armatimonadetes phylum (formally candidate division OP10).</title>
        <authorList>
            <person name="Lee K.C.Y."/>
            <person name="Morgan X.C."/>
            <person name="Dunfield P.F."/>
            <person name="Tamas I."/>
            <person name="Houghton K.M."/>
            <person name="Vyssotski M."/>
            <person name="Ryan J.L.J."/>
            <person name="Lagutin K."/>
            <person name="McDonald I.R."/>
            <person name="Stott M.B."/>
        </authorList>
    </citation>
    <scope>NUCLEOTIDE SEQUENCE [LARGE SCALE GENOMIC DNA]</scope>
    <source>
        <strain evidence="26">DSM 23976 / ICMP 18418 / T49</strain>
    </source>
</reference>
<dbReference type="OrthoDB" id="9804263at2"/>
<dbReference type="Pfam" id="PF01627">
    <property type="entry name" value="Hpt"/>
    <property type="match status" value="1"/>
</dbReference>
<dbReference type="SMART" id="SM00073">
    <property type="entry name" value="HPT"/>
    <property type="match status" value="1"/>
</dbReference>
<dbReference type="CDD" id="cd00088">
    <property type="entry name" value="HPT"/>
    <property type="match status" value="1"/>
</dbReference>
<evidence type="ECO:0000256" key="15">
    <source>
        <dbReference type="ARBA" id="ARBA00074306"/>
    </source>
</evidence>
<evidence type="ECO:0000256" key="6">
    <source>
        <dbReference type="ARBA" id="ARBA00022553"/>
    </source>
</evidence>
<dbReference type="Gene3D" id="1.20.120.160">
    <property type="entry name" value="HPT domain"/>
    <property type="match status" value="1"/>
</dbReference>
<dbReference type="STRING" id="454171.CP488_00103"/>
<dbReference type="Pfam" id="PF13426">
    <property type="entry name" value="PAS_9"/>
    <property type="match status" value="1"/>
</dbReference>
<keyword evidence="12 19" id="KW-1133">Transmembrane helix</keyword>
<dbReference type="InterPro" id="IPR001789">
    <property type="entry name" value="Sig_transdc_resp-reg_receiver"/>
</dbReference>
<organism evidence="25 26">
    <name type="scientific">Chthonomonas calidirosea (strain DSM 23976 / ICMP 18418 / T49)</name>
    <dbReference type="NCBI Taxonomy" id="1303518"/>
    <lineage>
        <taxon>Bacteria</taxon>
        <taxon>Bacillati</taxon>
        <taxon>Armatimonadota</taxon>
        <taxon>Chthonomonadia</taxon>
        <taxon>Chthonomonadales</taxon>
        <taxon>Chthonomonadaceae</taxon>
        <taxon>Chthonomonas</taxon>
    </lineage>
</organism>
<dbReference type="InParanoid" id="S0ETM6"/>
<feature type="domain" description="PAC" evidence="23">
    <location>
        <begin position="441"/>
        <end position="495"/>
    </location>
</feature>
<evidence type="ECO:0000256" key="17">
    <source>
        <dbReference type="PROSITE-ProRule" id="PRU00169"/>
    </source>
</evidence>
<dbReference type="SMART" id="SM00091">
    <property type="entry name" value="PAS"/>
    <property type="match status" value="3"/>
</dbReference>
<evidence type="ECO:0000256" key="2">
    <source>
        <dbReference type="ARBA" id="ARBA00004651"/>
    </source>
</evidence>
<evidence type="ECO:0000259" key="23">
    <source>
        <dbReference type="PROSITE" id="PS50113"/>
    </source>
</evidence>
<dbReference type="Proteomes" id="UP000014227">
    <property type="component" value="Chromosome I"/>
</dbReference>
<dbReference type="Pfam" id="PF00512">
    <property type="entry name" value="HisKA"/>
    <property type="match status" value="1"/>
</dbReference>
<dbReference type="Gene3D" id="3.30.450.20">
    <property type="entry name" value="PAS domain"/>
    <property type="match status" value="3"/>
</dbReference>
<evidence type="ECO:0000256" key="13">
    <source>
        <dbReference type="ARBA" id="ARBA00023012"/>
    </source>
</evidence>
<dbReference type="Pfam" id="PF08448">
    <property type="entry name" value="PAS_4"/>
    <property type="match status" value="2"/>
</dbReference>
<feature type="domain" description="Response regulatory" evidence="21">
    <location>
        <begin position="1042"/>
        <end position="1160"/>
    </location>
</feature>
<keyword evidence="10" id="KW-0418">Kinase</keyword>
<dbReference type="Gene3D" id="3.40.50.2300">
    <property type="match status" value="2"/>
</dbReference>
<evidence type="ECO:0000256" key="19">
    <source>
        <dbReference type="SAM" id="Phobius"/>
    </source>
</evidence>
<feature type="coiled-coil region" evidence="18">
    <location>
        <begin position="624"/>
        <end position="651"/>
    </location>
</feature>
<keyword evidence="5" id="KW-1003">Cell membrane</keyword>
<dbReference type="PROSITE" id="PS50110">
    <property type="entry name" value="RESPONSE_REGULATORY"/>
    <property type="match status" value="2"/>
</dbReference>
<dbReference type="CDD" id="cd00082">
    <property type="entry name" value="HisKA"/>
    <property type="match status" value="1"/>
</dbReference>
<dbReference type="CDD" id="cd00156">
    <property type="entry name" value="REC"/>
    <property type="match status" value="1"/>
</dbReference>
<dbReference type="PROSITE" id="PS50109">
    <property type="entry name" value="HIS_KIN"/>
    <property type="match status" value="1"/>
</dbReference>
<dbReference type="CDD" id="cd16922">
    <property type="entry name" value="HATPase_EvgS-ArcB-TorS-like"/>
    <property type="match status" value="1"/>
</dbReference>
<feature type="modified residue" description="4-aspartylphosphate" evidence="17">
    <location>
        <position position="1091"/>
    </location>
</feature>
<comment type="catalytic activity">
    <reaction evidence="1">
        <text>ATP + protein L-histidine = ADP + protein N-phospho-L-histidine.</text>
        <dbReference type="EC" id="2.7.13.3"/>
    </reaction>
</comment>
<evidence type="ECO:0000256" key="9">
    <source>
        <dbReference type="ARBA" id="ARBA00022741"/>
    </source>
</evidence>
<feature type="domain" description="Histidine kinase" evidence="20">
    <location>
        <begin position="658"/>
        <end position="879"/>
    </location>
</feature>
<dbReference type="eggNOG" id="COG5000">
    <property type="taxonomic scope" value="Bacteria"/>
</dbReference>
<dbReference type="SUPFAM" id="SSF47384">
    <property type="entry name" value="Homodimeric domain of signal transducing histidine kinase"/>
    <property type="match status" value="1"/>
</dbReference>
<dbReference type="eggNOG" id="COG1807">
    <property type="taxonomic scope" value="Bacteria"/>
</dbReference>
<feature type="domain" description="PAS" evidence="22">
    <location>
        <begin position="369"/>
        <end position="415"/>
    </location>
</feature>
<dbReference type="InterPro" id="IPR013656">
    <property type="entry name" value="PAS_4"/>
</dbReference>
<evidence type="ECO:0000256" key="3">
    <source>
        <dbReference type="ARBA" id="ARBA00006402"/>
    </source>
</evidence>
<dbReference type="SMART" id="SM00387">
    <property type="entry name" value="HATPase_c"/>
    <property type="match status" value="1"/>
</dbReference>
<dbReference type="PROSITE" id="PS50894">
    <property type="entry name" value="HPT"/>
    <property type="match status" value="1"/>
</dbReference>
<dbReference type="GO" id="GO:0005886">
    <property type="term" value="C:plasma membrane"/>
    <property type="evidence" value="ECO:0007669"/>
    <property type="project" value="UniProtKB-SubCell"/>
</dbReference>
<dbReference type="eggNOG" id="COG2198">
    <property type="taxonomic scope" value="Bacteria"/>
</dbReference>
<keyword evidence="13" id="KW-0902">Two-component regulatory system</keyword>
<dbReference type="SUPFAM" id="SSF52172">
    <property type="entry name" value="CheY-like"/>
    <property type="match status" value="2"/>
</dbReference>
<dbReference type="PROSITE" id="PS50113">
    <property type="entry name" value="PAC"/>
    <property type="match status" value="3"/>
</dbReference>
<evidence type="ECO:0000256" key="7">
    <source>
        <dbReference type="ARBA" id="ARBA00022679"/>
    </source>
</evidence>
<dbReference type="HOGENOM" id="CLU_261593_0_0_0"/>
<dbReference type="PANTHER" id="PTHR45339:SF1">
    <property type="entry name" value="HYBRID SIGNAL TRANSDUCTION HISTIDINE KINASE J"/>
    <property type="match status" value="1"/>
</dbReference>
<gene>
    <name evidence="25" type="ORF">CCALI_01053</name>
</gene>
<dbReference type="EC" id="2.7.13.3" evidence="4"/>
<evidence type="ECO:0000313" key="25">
    <source>
        <dbReference type="EMBL" id="CCW34875.1"/>
    </source>
</evidence>
<dbReference type="SUPFAM" id="SSF55874">
    <property type="entry name" value="ATPase domain of HSP90 chaperone/DNA topoisomerase II/histidine kinase"/>
    <property type="match status" value="1"/>
</dbReference>
<dbReference type="SMART" id="SM00086">
    <property type="entry name" value="PAC"/>
    <property type="match status" value="3"/>
</dbReference>
<keyword evidence="14 19" id="KW-0472">Membrane</keyword>
<feature type="modified residue" description="4-aspartylphosphate" evidence="17">
    <location>
        <position position="948"/>
    </location>
</feature>
<comment type="subcellular location">
    <subcellularLocation>
        <location evidence="2">Cell membrane</location>
        <topology evidence="2">Multi-pass membrane protein</topology>
    </subcellularLocation>
</comment>
<dbReference type="InterPro" id="IPR036641">
    <property type="entry name" value="HPT_dom_sf"/>
</dbReference>
<dbReference type="InterPro" id="IPR003594">
    <property type="entry name" value="HATPase_dom"/>
</dbReference>
<evidence type="ECO:0000256" key="14">
    <source>
        <dbReference type="ARBA" id="ARBA00023136"/>
    </source>
</evidence>
<evidence type="ECO:0000313" key="26">
    <source>
        <dbReference type="Proteomes" id="UP000014227"/>
    </source>
</evidence>
<proteinExistence type="inferred from homology"/>
<dbReference type="eggNOG" id="COG2202">
    <property type="taxonomic scope" value="Bacteria"/>
</dbReference>
<dbReference type="PRINTS" id="PR00344">
    <property type="entry name" value="BCTRLSENSOR"/>
</dbReference>
<feature type="modified residue" description="Phosphohistidine" evidence="16">
    <location>
        <position position="1235"/>
    </location>
</feature>
<dbReference type="CDD" id="cd00130">
    <property type="entry name" value="PAS"/>
    <property type="match status" value="2"/>
</dbReference>
<keyword evidence="7" id="KW-0808">Transferase</keyword>
<dbReference type="SMART" id="SM00388">
    <property type="entry name" value="HisKA"/>
    <property type="match status" value="1"/>
</dbReference>
<dbReference type="Gene3D" id="3.30.565.10">
    <property type="entry name" value="Histidine kinase-like ATPase, C-terminal domain"/>
    <property type="match status" value="1"/>
</dbReference>
<dbReference type="EMBL" id="HF951689">
    <property type="protein sequence ID" value="CCW34875.1"/>
    <property type="molecule type" value="Genomic_DNA"/>
</dbReference>
<evidence type="ECO:0000259" key="24">
    <source>
        <dbReference type="PROSITE" id="PS50894"/>
    </source>
</evidence>
<feature type="domain" description="PAC" evidence="23">
    <location>
        <begin position="573"/>
        <end position="626"/>
    </location>
</feature>
<keyword evidence="26" id="KW-1185">Reference proteome</keyword>
<dbReference type="InterPro" id="IPR035965">
    <property type="entry name" value="PAS-like_dom_sf"/>
</dbReference>
<evidence type="ECO:0000256" key="11">
    <source>
        <dbReference type="ARBA" id="ARBA00022840"/>
    </source>
</evidence>
<dbReference type="InterPro" id="IPR011006">
    <property type="entry name" value="CheY-like_superfamily"/>
</dbReference>
<keyword evidence="9" id="KW-0547">Nucleotide-binding</keyword>
<dbReference type="SUPFAM" id="SSF47226">
    <property type="entry name" value="Histidine-containing phosphotransfer domain, HPT domain"/>
    <property type="match status" value="1"/>
</dbReference>
<dbReference type="Pfam" id="PF02518">
    <property type="entry name" value="HATPase_c"/>
    <property type="match status" value="1"/>
</dbReference>